<dbReference type="OrthoDB" id="9764016at2"/>
<name>A0A239AXR4_9ACTN</name>
<dbReference type="EMBL" id="FZNR01000008">
    <property type="protein sequence ID" value="SNS00526.1"/>
    <property type="molecule type" value="Genomic_DNA"/>
</dbReference>
<gene>
    <name evidence="1" type="ORF">SAMN06264365_108201</name>
</gene>
<dbReference type="Proteomes" id="UP000198415">
    <property type="component" value="Unassembled WGS sequence"/>
</dbReference>
<evidence type="ECO:0000313" key="1">
    <source>
        <dbReference type="EMBL" id="SNS00526.1"/>
    </source>
</evidence>
<dbReference type="AlphaFoldDB" id="A0A239AXR4"/>
<reference evidence="1 2" key="1">
    <citation type="submission" date="2017-06" db="EMBL/GenBank/DDBJ databases">
        <authorList>
            <person name="Kim H.J."/>
            <person name="Triplett B.A."/>
        </authorList>
    </citation>
    <scope>NUCLEOTIDE SEQUENCE [LARGE SCALE GENOMIC DNA]</scope>
    <source>
        <strain evidence="1 2">DSM 43151</strain>
    </source>
</reference>
<accession>A0A239AXR4</accession>
<protein>
    <submittedName>
        <fullName evidence="1">Uncharacterized protein</fullName>
    </submittedName>
</protein>
<evidence type="ECO:0000313" key="2">
    <source>
        <dbReference type="Proteomes" id="UP000198415"/>
    </source>
</evidence>
<keyword evidence="2" id="KW-1185">Reference proteome</keyword>
<dbReference type="RefSeq" id="WP_143232471.1">
    <property type="nucleotide sequence ID" value="NZ_BOMU01000050.1"/>
</dbReference>
<proteinExistence type="predicted"/>
<organism evidence="1 2">
    <name type="scientific">Actinoplanes regularis</name>
    <dbReference type="NCBI Taxonomy" id="52697"/>
    <lineage>
        <taxon>Bacteria</taxon>
        <taxon>Bacillati</taxon>
        <taxon>Actinomycetota</taxon>
        <taxon>Actinomycetes</taxon>
        <taxon>Micromonosporales</taxon>
        <taxon>Micromonosporaceae</taxon>
        <taxon>Actinoplanes</taxon>
    </lineage>
</organism>
<sequence length="91" mass="10048">MNQTEESVHLTFVVRERSGFWIGQKLTGAAIESEELRRVIAPADVTNEKALAATVTQARDQLVAWLEKVDGSTMATELLSIATSELEPDYL</sequence>